<keyword evidence="1" id="KW-0732">Signal</keyword>
<dbReference type="STRING" id="1003.SAMN04488541_101212"/>
<evidence type="ECO:0000313" key="4">
    <source>
        <dbReference type="Proteomes" id="UP000199513"/>
    </source>
</evidence>
<dbReference type="InterPro" id="IPR041183">
    <property type="entry name" value="Cyclophilin-like"/>
</dbReference>
<feature type="signal peptide" evidence="1">
    <location>
        <begin position="1"/>
        <end position="19"/>
    </location>
</feature>
<dbReference type="Proteomes" id="UP000199513">
    <property type="component" value="Unassembled WGS sequence"/>
</dbReference>
<dbReference type="RefSeq" id="WP_091543640.1">
    <property type="nucleotide sequence ID" value="NZ_FONY01000012.1"/>
</dbReference>
<feature type="domain" description="Cyclophilin-like" evidence="2">
    <location>
        <begin position="48"/>
        <end position="155"/>
    </location>
</feature>
<dbReference type="EMBL" id="FONY01000012">
    <property type="protein sequence ID" value="SFE98689.1"/>
    <property type="molecule type" value="Genomic_DNA"/>
</dbReference>
<reference evidence="3 4" key="1">
    <citation type="submission" date="2016-10" db="EMBL/GenBank/DDBJ databases">
        <authorList>
            <person name="de Groot N.N."/>
        </authorList>
    </citation>
    <scope>NUCLEOTIDE SEQUENCE [LARGE SCALE GENOMIC DNA]</scope>
    <source>
        <strain>GEY</strain>
        <strain evidence="4">DSM 9560</strain>
    </source>
</reference>
<dbReference type="AlphaFoldDB" id="A0A1I2F0Z4"/>
<proteinExistence type="predicted"/>
<accession>A0A1I2F0Z4</accession>
<dbReference type="Gene3D" id="2.40.100.20">
    <property type="match status" value="1"/>
</dbReference>
<feature type="chain" id="PRO_5011744427" evidence="1">
    <location>
        <begin position="20"/>
        <end position="159"/>
    </location>
</feature>
<keyword evidence="4" id="KW-1185">Reference proteome</keyword>
<evidence type="ECO:0000256" key="1">
    <source>
        <dbReference type="SAM" id="SignalP"/>
    </source>
</evidence>
<dbReference type="SUPFAM" id="SSF50891">
    <property type="entry name" value="Cyclophilin-like"/>
    <property type="match status" value="1"/>
</dbReference>
<evidence type="ECO:0000313" key="3">
    <source>
        <dbReference type="EMBL" id="SFE98689.1"/>
    </source>
</evidence>
<name>A0A1I2F0Z4_9BACT</name>
<organism evidence="3 4">
    <name type="scientific">Thermoflexibacter ruber</name>
    <dbReference type="NCBI Taxonomy" id="1003"/>
    <lineage>
        <taxon>Bacteria</taxon>
        <taxon>Pseudomonadati</taxon>
        <taxon>Bacteroidota</taxon>
        <taxon>Cytophagia</taxon>
        <taxon>Cytophagales</taxon>
        <taxon>Thermoflexibacteraceae</taxon>
        <taxon>Thermoflexibacter</taxon>
    </lineage>
</organism>
<sequence>MKYLLLITLLGFIFYSCFAKQGKEISNNPDAQSDRNLNNKMGRNKMKITIGSYTFMAILHDNKTTEALKALLPLSLNMSELNGNEKYYQLSTDLPTNAISIGTIHEGDLLLWESNTLVVFYKTFPTSYQYTKIGRIENPEGLAAAVGSGNVTINFNLIY</sequence>
<gene>
    <name evidence="3" type="ORF">SAMN04488541_101212</name>
</gene>
<protein>
    <submittedName>
        <fullName evidence="3">Cyclophilin-like</fullName>
    </submittedName>
</protein>
<dbReference type="PROSITE" id="PS51257">
    <property type="entry name" value="PROKAR_LIPOPROTEIN"/>
    <property type="match status" value="1"/>
</dbReference>
<dbReference type="InterPro" id="IPR029000">
    <property type="entry name" value="Cyclophilin-like_dom_sf"/>
</dbReference>
<dbReference type="Pfam" id="PF18050">
    <property type="entry name" value="Cyclophil_like2"/>
    <property type="match status" value="1"/>
</dbReference>
<dbReference type="OrthoDB" id="9801466at2"/>
<evidence type="ECO:0000259" key="2">
    <source>
        <dbReference type="Pfam" id="PF18050"/>
    </source>
</evidence>